<keyword evidence="3" id="KW-0805">Transcription regulation</keyword>
<dbReference type="InterPro" id="IPR039420">
    <property type="entry name" value="WalR-like"/>
</dbReference>
<dbReference type="Proteomes" id="UP000002939">
    <property type="component" value="Unassembled WGS sequence"/>
</dbReference>
<dbReference type="SMART" id="SM00862">
    <property type="entry name" value="Trans_reg_C"/>
    <property type="match status" value="1"/>
</dbReference>
<dbReference type="SMART" id="SM00448">
    <property type="entry name" value="REC"/>
    <property type="match status" value="1"/>
</dbReference>
<accession>D0BJK9</accession>
<evidence type="ECO:0000259" key="9">
    <source>
        <dbReference type="PROSITE" id="PS51755"/>
    </source>
</evidence>
<dbReference type="PROSITE" id="PS51755">
    <property type="entry name" value="OMPR_PHOB"/>
    <property type="match status" value="1"/>
</dbReference>
<dbReference type="GO" id="GO:0000976">
    <property type="term" value="F:transcription cis-regulatory region binding"/>
    <property type="evidence" value="ECO:0007669"/>
    <property type="project" value="TreeGrafter"/>
</dbReference>
<gene>
    <name evidence="10" type="ORF">HMPREF0446_00144</name>
</gene>
<keyword evidence="1 6" id="KW-0597">Phosphoprotein</keyword>
<dbReference type="FunFam" id="3.40.50.2300:FF:000001">
    <property type="entry name" value="DNA-binding response regulator PhoB"/>
    <property type="match status" value="1"/>
</dbReference>
<evidence type="ECO:0000259" key="8">
    <source>
        <dbReference type="PROSITE" id="PS50110"/>
    </source>
</evidence>
<sequence length="218" mass="25251">MRILMVEDEAPIREGVCDYLIECDYEMIAASDGQEAIDLFDSNEVHLVLLDIQLPKKNGLEVLEYIRRKSSIPALMLTAFSDEEYQLKAFSQLADGYIEKPFSLPVLKARIDALMKRYYPDTEVFTYQNTSVNFSSYTATLFGEKVDMNAKEIEILKCLVDHEGQALSRQQIIDQVWKETDEIPFDRVIDVYMKELRKKLALDCIITIRNVGYKLERL</sequence>
<reference evidence="10" key="1">
    <citation type="submission" date="2009-09" db="EMBL/GenBank/DDBJ databases">
        <authorList>
            <consortium name="The Broad Institute Genome Sequencing Platform"/>
            <person name="Ward D."/>
            <person name="Feldgarden M."/>
            <person name="Earl A."/>
            <person name="Young S.K."/>
            <person name="Zeng Q."/>
            <person name="Koehrsen M."/>
            <person name="Alvarado L."/>
            <person name="Berlin A."/>
            <person name="Bochicchio J."/>
            <person name="Borenstein D."/>
            <person name="Chapman S.B."/>
            <person name="Chen Z."/>
            <person name="Engels R."/>
            <person name="Freedman E."/>
            <person name="Gellesch M."/>
            <person name="Goldberg J."/>
            <person name="Griggs A."/>
            <person name="Gujja S."/>
            <person name="Heilman E."/>
            <person name="Heiman D."/>
            <person name="Hepburn T."/>
            <person name="Howarth C."/>
            <person name="Jen D."/>
            <person name="Larson L."/>
            <person name="Lewis B."/>
            <person name="Mehta T."/>
            <person name="Park D."/>
            <person name="Pearson M."/>
            <person name="Roberts A."/>
            <person name="Saif S."/>
            <person name="Shea T."/>
            <person name="Shenoy N."/>
            <person name="Sisk P."/>
            <person name="Stolte C."/>
            <person name="Sykes S."/>
            <person name="Thomson T."/>
            <person name="Walk T."/>
            <person name="White J."/>
            <person name="Yandava C."/>
            <person name="Sibley C.D."/>
            <person name="Field T.R."/>
            <person name="Grinwis M."/>
            <person name="Eshaghurshan C.S."/>
            <person name="Surette M.G."/>
            <person name="Haas B."/>
            <person name="Nusbaum C."/>
            <person name="Birren B."/>
        </authorList>
    </citation>
    <scope>NUCLEOTIDE SEQUENCE [LARGE SCALE GENOMIC DNA]</scope>
    <source>
        <strain evidence="10">ATCC 700633</strain>
    </source>
</reference>
<reference evidence="10" key="2">
    <citation type="submission" date="2011-10" db="EMBL/GenBank/DDBJ databases">
        <title>The Genome Sequence of Granulicatella elegans ATCC 700633.</title>
        <authorList>
            <consortium name="The Broad Institute Genome Sequencing Platform"/>
            <consortium name="The Broad Institute Genome Sequencing Center for Infectious Disease"/>
            <person name="Earl A."/>
            <person name="Ward D."/>
            <person name="Feldgarden M."/>
            <person name="Gevers D."/>
            <person name="Sibley C.D."/>
            <person name="Field T.R."/>
            <person name="Grinwis M."/>
            <person name="Eshaghurshan C.S."/>
            <person name="Surette M.G."/>
            <person name="Young S.K."/>
            <person name="Zeng Q."/>
            <person name="Gargeya S."/>
            <person name="Fitzgerald M."/>
            <person name="Haas B."/>
            <person name="Abouelleil A."/>
            <person name="Alvarado L."/>
            <person name="Arachchi H.M."/>
            <person name="Berlin A."/>
            <person name="Brown A."/>
            <person name="Chapman S.B."/>
            <person name="Chen Z."/>
            <person name="Dunbar C."/>
            <person name="Freedman E."/>
            <person name="Gearin G."/>
            <person name="Goldberg J."/>
            <person name="Griggs A."/>
            <person name="Gujja S."/>
            <person name="Heiman D."/>
            <person name="Howarth C."/>
            <person name="Larson L."/>
            <person name="Lui A."/>
            <person name="MacDonald P.J.P."/>
            <person name="Montmayeur A."/>
            <person name="Murphy C."/>
            <person name="Neiman D."/>
            <person name="Pearson M."/>
            <person name="Priest M."/>
            <person name="Roberts A."/>
            <person name="Saif S."/>
            <person name="Shea T."/>
            <person name="Shenoy N."/>
            <person name="Sisk P."/>
            <person name="Stolte C."/>
            <person name="Sykes S."/>
            <person name="Wortman J."/>
            <person name="Nusbaum C."/>
            <person name="Birren B."/>
        </authorList>
    </citation>
    <scope>NUCLEOTIDE SEQUENCE [LARGE SCALE GENOMIC DNA]</scope>
    <source>
        <strain evidence="10">ATCC 700633</strain>
    </source>
</reference>
<dbReference type="AlphaFoldDB" id="D0BJK9"/>
<dbReference type="SUPFAM" id="SSF46894">
    <property type="entry name" value="C-terminal effector domain of the bipartite response regulators"/>
    <property type="match status" value="1"/>
</dbReference>
<dbReference type="CDD" id="cd17574">
    <property type="entry name" value="REC_OmpR"/>
    <property type="match status" value="1"/>
</dbReference>
<feature type="domain" description="Response regulatory" evidence="8">
    <location>
        <begin position="2"/>
        <end position="115"/>
    </location>
</feature>
<dbReference type="GO" id="GO:0032993">
    <property type="term" value="C:protein-DNA complex"/>
    <property type="evidence" value="ECO:0007669"/>
    <property type="project" value="TreeGrafter"/>
</dbReference>
<dbReference type="RefSeq" id="WP_006702417.1">
    <property type="nucleotide sequence ID" value="NZ_KI391971.1"/>
</dbReference>
<dbReference type="Pfam" id="PF00486">
    <property type="entry name" value="Trans_reg_C"/>
    <property type="match status" value="1"/>
</dbReference>
<dbReference type="eggNOG" id="COG0745">
    <property type="taxonomic scope" value="Bacteria"/>
</dbReference>
<keyword evidence="11" id="KW-1185">Reference proteome</keyword>
<organism evidence="10 11">
    <name type="scientific">Granulicatella elegans ATCC 700633</name>
    <dbReference type="NCBI Taxonomy" id="626369"/>
    <lineage>
        <taxon>Bacteria</taxon>
        <taxon>Bacillati</taxon>
        <taxon>Bacillota</taxon>
        <taxon>Bacilli</taxon>
        <taxon>Lactobacillales</taxon>
        <taxon>Carnobacteriaceae</taxon>
        <taxon>Granulicatella</taxon>
    </lineage>
</organism>
<dbReference type="InterPro" id="IPR011006">
    <property type="entry name" value="CheY-like_superfamily"/>
</dbReference>
<dbReference type="PROSITE" id="PS50110">
    <property type="entry name" value="RESPONSE_REGULATORY"/>
    <property type="match status" value="1"/>
</dbReference>
<dbReference type="EMBL" id="ACRF02000015">
    <property type="protein sequence ID" value="EEW93262.1"/>
    <property type="molecule type" value="Genomic_DNA"/>
</dbReference>
<protein>
    <recommendedName>
        <fullName evidence="12">Response regulatory domain-containing protein</fullName>
    </recommendedName>
</protein>
<evidence type="ECO:0008006" key="12">
    <source>
        <dbReference type="Google" id="ProtNLM"/>
    </source>
</evidence>
<keyword evidence="5" id="KW-0804">Transcription</keyword>
<dbReference type="GO" id="GO:0006355">
    <property type="term" value="P:regulation of DNA-templated transcription"/>
    <property type="evidence" value="ECO:0007669"/>
    <property type="project" value="InterPro"/>
</dbReference>
<dbReference type="SUPFAM" id="SSF52172">
    <property type="entry name" value="CheY-like"/>
    <property type="match status" value="1"/>
</dbReference>
<dbReference type="Pfam" id="PF00072">
    <property type="entry name" value="Response_reg"/>
    <property type="match status" value="1"/>
</dbReference>
<feature type="modified residue" description="4-aspartylphosphate" evidence="6">
    <location>
        <position position="51"/>
    </location>
</feature>
<evidence type="ECO:0000313" key="10">
    <source>
        <dbReference type="EMBL" id="EEW93262.1"/>
    </source>
</evidence>
<dbReference type="STRING" id="626369.HMPREF0446_00144"/>
<evidence type="ECO:0000256" key="3">
    <source>
        <dbReference type="ARBA" id="ARBA00023015"/>
    </source>
</evidence>
<dbReference type="Gene3D" id="3.40.50.2300">
    <property type="match status" value="1"/>
</dbReference>
<dbReference type="InterPro" id="IPR001867">
    <property type="entry name" value="OmpR/PhoB-type_DNA-bd"/>
</dbReference>
<dbReference type="OrthoDB" id="9790442at2"/>
<feature type="domain" description="OmpR/PhoB-type" evidence="9">
    <location>
        <begin position="122"/>
        <end position="217"/>
    </location>
</feature>
<dbReference type="PANTHER" id="PTHR48111">
    <property type="entry name" value="REGULATOR OF RPOS"/>
    <property type="match status" value="1"/>
</dbReference>
<name>D0BJK9_9LACT</name>
<evidence type="ECO:0000313" key="11">
    <source>
        <dbReference type="Proteomes" id="UP000002939"/>
    </source>
</evidence>
<proteinExistence type="predicted"/>
<dbReference type="GO" id="GO:0005829">
    <property type="term" value="C:cytosol"/>
    <property type="evidence" value="ECO:0007669"/>
    <property type="project" value="TreeGrafter"/>
</dbReference>
<evidence type="ECO:0000256" key="1">
    <source>
        <dbReference type="ARBA" id="ARBA00022553"/>
    </source>
</evidence>
<dbReference type="PANTHER" id="PTHR48111:SF21">
    <property type="entry name" value="DNA-BINDING DUAL MASTER TRANSCRIPTIONAL REGULATOR RPAA"/>
    <property type="match status" value="1"/>
</dbReference>
<evidence type="ECO:0000256" key="4">
    <source>
        <dbReference type="ARBA" id="ARBA00023125"/>
    </source>
</evidence>
<dbReference type="CDD" id="cd00383">
    <property type="entry name" value="trans_reg_C"/>
    <property type="match status" value="1"/>
</dbReference>
<evidence type="ECO:0000256" key="5">
    <source>
        <dbReference type="ARBA" id="ARBA00023163"/>
    </source>
</evidence>
<evidence type="ECO:0000256" key="2">
    <source>
        <dbReference type="ARBA" id="ARBA00023012"/>
    </source>
</evidence>
<dbReference type="InterPro" id="IPR016032">
    <property type="entry name" value="Sig_transdc_resp-reg_C-effctor"/>
</dbReference>
<dbReference type="GO" id="GO:0000156">
    <property type="term" value="F:phosphorelay response regulator activity"/>
    <property type="evidence" value="ECO:0007669"/>
    <property type="project" value="TreeGrafter"/>
</dbReference>
<feature type="DNA-binding region" description="OmpR/PhoB-type" evidence="7">
    <location>
        <begin position="122"/>
        <end position="217"/>
    </location>
</feature>
<dbReference type="Gene3D" id="1.10.10.10">
    <property type="entry name" value="Winged helix-like DNA-binding domain superfamily/Winged helix DNA-binding domain"/>
    <property type="match status" value="1"/>
</dbReference>
<dbReference type="InterPro" id="IPR001789">
    <property type="entry name" value="Sig_transdc_resp-reg_receiver"/>
</dbReference>
<keyword evidence="2" id="KW-0902">Two-component regulatory system</keyword>
<comment type="caution">
    <text evidence="10">The sequence shown here is derived from an EMBL/GenBank/DDBJ whole genome shotgun (WGS) entry which is preliminary data.</text>
</comment>
<evidence type="ECO:0000256" key="6">
    <source>
        <dbReference type="PROSITE-ProRule" id="PRU00169"/>
    </source>
</evidence>
<keyword evidence="4 7" id="KW-0238">DNA-binding</keyword>
<evidence type="ECO:0000256" key="7">
    <source>
        <dbReference type="PROSITE-ProRule" id="PRU01091"/>
    </source>
</evidence>
<dbReference type="HOGENOM" id="CLU_000445_30_3_9"/>
<dbReference type="InterPro" id="IPR036388">
    <property type="entry name" value="WH-like_DNA-bd_sf"/>
</dbReference>